<sequence>MYNSVKLSGKNYDIFKNMLKDSKEFNELNKDYHFHYNSYNTFEKIHMKSSTLLLKDDTGYIGYMWYSQYERHDYVINDMWIDKSSNVVSINNYISNFKKDYNLLYECKKNNYNYELLECLGFIKVESNKNLTINLDSPFEFNISKDLNFEILKEGSQESLRCFIQNSIFQNKDRTPLIVEDIIFDENQDYYLKSCSVFLKYQNNYIGYGQLILDNDEVTIVNFGLIPNFRGKGYSKILLKKLLNIALEKGYERVSIKVLEDNLKAISLYKSIGFTFKEEISTWGFNHTVI</sequence>
<comment type="caution">
    <text evidence="2">The sequence shown here is derived from an EMBL/GenBank/DDBJ whole genome shotgun (WGS) entry which is preliminary data.</text>
</comment>
<dbReference type="GO" id="GO:0016747">
    <property type="term" value="F:acyltransferase activity, transferring groups other than amino-acyl groups"/>
    <property type="evidence" value="ECO:0007669"/>
    <property type="project" value="InterPro"/>
</dbReference>
<gene>
    <name evidence="2" type="ORF">BD821_10752</name>
</gene>
<dbReference type="SUPFAM" id="SSF55729">
    <property type="entry name" value="Acyl-CoA N-acyltransferases (Nat)"/>
    <property type="match status" value="1"/>
</dbReference>
<dbReference type="Gene3D" id="3.40.630.30">
    <property type="match status" value="1"/>
</dbReference>
<dbReference type="EMBL" id="PTIS01000007">
    <property type="protein sequence ID" value="PPK48415.1"/>
    <property type="molecule type" value="Genomic_DNA"/>
</dbReference>
<feature type="domain" description="N-acetyltransferase" evidence="1">
    <location>
        <begin position="131"/>
        <end position="290"/>
    </location>
</feature>
<dbReference type="PROSITE" id="PS51186">
    <property type="entry name" value="GNAT"/>
    <property type="match status" value="1"/>
</dbReference>
<dbReference type="InterPro" id="IPR000182">
    <property type="entry name" value="GNAT_dom"/>
</dbReference>
<dbReference type="GeneID" id="75091213"/>
<evidence type="ECO:0000259" key="1">
    <source>
        <dbReference type="PROSITE" id="PS51186"/>
    </source>
</evidence>
<keyword evidence="2" id="KW-0808">Transferase</keyword>
<dbReference type="CDD" id="cd04301">
    <property type="entry name" value="NAT_SF"/>
    <property type="match status" value="1"/>
</dbReference>
<dbReference type="RefSeq" id="WP_029453077.1">
    <property type="nucleotide sequence ID" value="NZ_PTIS01000007.1"/>
</dbReference>
<organism evidence="2 3">
    <name type="scientific">Clostridium algidicarnis DSM 15099</name>
    <dbReference type="NCBI Taxonomy" id="1121295"/>
    <lineage>
        <taxon>Bacteria</taxon>
        <taxon>Bacillati</taxon>
        <taxon>Bacillota</taxon>
        <taxon>Clostridia</taxon>
        <taxon>Eubacteriales</taxon>
        <taxon>Clostridiaceae</taxon>
        <taxon>Clostridium</taxon>
    </lineage>
</organism>
<name>A0A2S6FY08_9CLOT</name>
<dbReference type="PANTHER" id="PTHR43259:SF1">
    <property type="entry name" value="N-ACETYLTRANSFERASE DOMAIN-CONTAINING PROTEIN"/>
    <property type="match status" value="1"/>
</dbReference>
<reference evidence="2 3" key="1">
    <citation type="submission" date="2018-02" db="EMBL/GenBank/DDBJ databases">
        <title>Genomic Encyclopedia of Archaeal and Bacterial Type Strains, Phase II (KMG-II): from individual species to whole genera.</title>
        <authorList>
            <person name="Goeker M."/>
        </authorList>
    </citation>
    <scope>NUCLEOTIDE SEQUENCE [LARGE SCALE GENOMIC DNA]</scope>
    <source>
        <strain evidence="2 3">DSM 15099</strain>
    </source>
</reference>
<dbReference type="InterPro" id="IPR016181">
    <property type="entry name" value="Acyl_CoA_acyltransferase"/>
</dbReference>
<evidence type="ECO:0000313" key="2">
    <source>
        <dbReference type="EMBL" id="PPK48415.1"/>
    </source>
</evidence>
<protein>
    <submittedName>
        <fullName evidence="2">Acetyltransferase (GNAT) family protein</fullName>
    </submittedName>
</protein>
<dbReference type="OrthoDB" id="1910906at2"/>
<dbReference type="Pfam" id="PF00583">
    <property type="entry name" value="Acetyltransf_1"/>
    <property type="match status" value="1"/>
</dbReference>
<proteinExistence type="predicted"/>
<dbReference type="PANTHER" id="PTHR43259">
    <property type="entry name" value="SPT10P"/>
    <property type="match status" value="1"/>
</dbReference>
<dbReference type="AlphaFoldDB" id="A0A2S6FY08"/>
<dbReference type="InterPro" id="IPR052829">
    <property type="entry name" value="N-acetyltransferase_domain"/>
</dbReference>
<evidence type="ECO:0000313" key="3">
    <source>
        <dbReference type="Proteomes" id="UP000239863"/>
    </source>
</evidence>
<dbReference type="Proteomes" id="UP000239863">
    <property type="component" value="Unassembled WGS sequence"/>
</dbReference>
<dbReference type="STRING" id="37659.GCA_000703125_02380"/>
<accession>A0A2S6FY08</accession>